<comment type="caution">
    <text evidence="10">The sequence shown here is derived from an EMBL/GenBank/DDBJ whole genome shotgun (WGS) entry which is preliminary data.</text>
</comment>
<keyword evidence="5" id="KW-0704">Schiff base</keyword>
<comment type="function">
    <text evidence="8">Catalyzes a reversible aldol reaction between acetaldehyde and D-glyceraldehyde 3-phosphate to generate 2-deoxy-D-ribose 5-phosphate.</text>
</comment>
<sequence>MSESSRPKTPFISGGHMLETSTPTPPPTNLHSTSPHPETKPGPGPVGVVAQTEEITTAVVAVAVVVESRMMEVDLAEGESAGLFQRPQTLKRIYSRTFSIILLNRLLGKEISGSALLPITRGSFTSQGTASSYNSAQDKKMSTKLETPNTDIEWAAFISTIKDDLPETHTVYHTPLPHAVAHTIDHTQLALSATSSDIDNLCAEAREYKFATVCVRLPHVPRAVHNLADIKNEVGVACVVGFHEGTYPTAEKVAEATKAVAEGATELDMVLNYPLLKQGRYTEVYNDILAVRHAAPAPKTKLKVILETSQLSRDEIIAGSAISDMAGADYVKTSTGFNGAGASIENVRLMKEVVDMLANGCKVKASGGVRSAEDAVEMLKAGADRIGASAGVKIVRELTGNALRPNVSTPIAGDY</sequence>
<gene>
    <name evidence="10" type="ORF">GQ26_0091570</name>
</gene>
<dbReference type="GO" id="GO:0005737">
    <property type="term" value="C:cytoplasm"/>
    <property type="evidence" value="ECO:0007669"/>
    <property type="project" value="InterPro"/>
</dbReference>
<dbReference type="EC" id="4.1.2.4" evidence="2"/>
<dbReference type="GO" id="GO:0046386">
    <property type="term" value="P:deoxyribose phosphate catabolic process"/>
    <property type="evidence" value="ECO:0007669"/>
    <property type="project" value="UniProtKB-UniPathway"/>
</dbReference>
<dbReference type="NCBIfam" id="TIGR00126">
    <property type="entry name" value="deoC"/>
    <property type="match status" value="1"/>
</dbReference>
<evidence type="ECO:0000256" key="9">
    <source>
        <dbReference type="SAM" id="MobiDB-lite"/>
    </source>
</evidence>
<dbReference type="SUPFAM" id="SSF51569">
    <property type="entry name" value="Aldolase"/>
    <property type="match status" value="1"/>
</dbReference>
<evidence type="ECO:0000256" key="3">
    <source>
        <dbReference type="ARBA" id="ARBA00022490"/>
    </source>
</evidence>
<accession>A0A093VAI2</accession>
<evidence type="ECO:0000256" key="8">
    <source>
        <dbReference type="ARBA" id="ARBA00056337"/>
    </source>
</evidence>
<comment type="catalytic activity">
    <reaction evidence="7">
        <text>2-deoxy-D-ribose 5-phosphate = D-glyceraldehyde 3-phosphate + acetaldehyde</text>
        <dbReference type="Rhea" id="RHEA:12821"/>
        <dbReference type="ChEBI" id="CHEBI:15343"/>
        <dbReference type="ChEBI" id="CHEBI:59776"/>
        <dbReference type="ChEBI" id="CHEBI:62877"/>
        <dbReference type="EC" id="4.1.2.4"/>
    </reaction>
</comment>
<dbReference type="PANTHER" id="PTHR10889">
    <property type="entry name" value="DEOXYRIBOSE-PHOSPHATE ALDOLASE"/>
    <property type="match status" value="1"/>
</dbReference>
<dbReference type="eggNOG" id="KOG3981">
    <property type="taxonomic scope" value="Eukaryota"/>
</dbReference>
<protein>
    <recommendedName>
        <fullName evidence="2">deoxyribose-phosphate aldolase</fullName>
        <ecNumber evidence="2">4.1.2.4</ecNumber>
    </recommendedName>
    <alternativeName>
        <fullName evidence="6">2-deoxy-D-ribose 5-phosphate aldolase</fullName>
    </alternativeName>
</protein>
<dbReference type="HOGENOM" id="CLU_662528_0_0_1"/>
<evidence type="ECO:0000256" key="7">
    <source>
        <dbReference type="ARBA" id="ARBA00048791"/>
    </source>
</evidence>
<dbReference type="AlphaFoldDB" id="A0A093VAI2"/>
<dbReference type="InterPro" id="IPR002915">
    <property type="entry name" value="DeoC/FbaB/LacD_aldolase"/>
</dbReference>
<dbReference type="Gene3D" id="3.20.20.70">
    <property type="entry name" value="Aldolase class I"/>
    <property type="match status" value="1"/>
</dbReference>
<evidence type="ECO:0000256" key="4">
    <source>
        <dbReference type="ARBA" id="ARBA00023239"/>
    </source>
</evidence>
<dbReference type="CDD" id="cd00959">
    <property type="entry name" value="DeoC"/>
    <property type="match status" value="1"/>
</dbReference>
<dbReference type="InterPro" id="IPR028581">
    <property type="entry name" value="DeoC_typeI"/>
</dbReference>
<comment type="similarity">
    <text evidence="1">Belongs to the DeoC/FbaB aldolase family. DeoC type 1 subfamily.</text>
</comment>
<feature type="region of interest" description="Disordered" evidence="9">
    <location>
        <begin position="1"/>
        <end position="47"/>
    </location>
</feature>
<organism evidence="10">
    <name type="scientific">Talaromyces marneffei PM1</name>
    <dbReference type="NCBI Taxonomy" id="1077442"/>
    <lineage>
        <taxon>Eukaryota</taxon>
        <taxon>Fungi</taxon>
        <taxon>Dikarya</taxon>
        <taxon>Ascomycota</taxon>
        <taxon>Pezizomycotina</taxon>
        <taxon>Eurotiomycetes</taxon>
        <taxon>Eurotiomycetidae</taxon>
        <taxon>Eurotiales</taxon>
        <taxon>Trichocomaceae</taxon>
        <taxon>Talaromyces</taxon>
        <taxon>Talaromyces sect. Talaromyces</taxon>
    </lineage>
</organism>
<evidence type="ECO:0000256" key="1">
    <source>
        <dbReference type="ARBA" id="ARBA00010936"/>
    </source>
</evidence>
<dbReference type="PANTHER" id="PTHR10889:SF1">
    <property type="entry name" value="DEOXYRIBOSE-PHOSPHATE ALDOLASE"/>
    <property type="match status" value="1"/>
</dbReference>
<dbReference type="Pfam" id="PF01791">
    <property type="entry name" value="DeoC"/>
    <property type="match status" value="1"/>
</dbReference>
<dbReference type="FunFam" id="3.20.20.70:FF:000198">
    <property type="entry name" value="Deoxyribose-phosphate aldolase"/>
    <property type="match status" value="1"/>
</dbReference>
<dbReference type="InterPro" id="IPR011343">
    <property type="entry name" value="DeoC"/>
</dbReference>
<dbReference type="GO" id="GO:0004139">
    <property type="term" value="F:deoxyribose-phosphate aldolase activity"/>
    <property type="evidence" value="ECO:0007669"/>
    <property type="project" value="UniProtKB-EC"/>
</dbReference>
<reference evidence="10" key="1">
    <citation type="journal article" date="2014" name="PLoS Genet.">
        <title>Signature Gene Expression Reveals Novel Clues to the Molecular Mechanisms of Dimorphic Transition in Penicillium marneffei.</title>
        <authorList>
            <person name="Yang E."/>
            <person name="Wang G."/>
            <person name="Cai J."/>
            <person name="Woo P.C."/>
            <person name="Lau S.K."/>
            <person name="Yuen K.-Y."/>
            <person name="Chow W.-N."/>
            <person name="Lin X."/>
        </authorList>
    </citation>
    <scope>NUCLEOTIDE SEQUENCE [LARGE SCALE GENOMIC DNA]</scope>
    <source>
        <strain evidence="10">PM1</strain>
    </source>
</reference>
<dbReference type="SMART" id="SM01133">
    <property type="entry name" value="DeoC"/>
    <property type="match status" value="1"/>
</dbReference>
<dbReference type="UniPathway" id="UPA00002">
    <property type="reaction ID" value="UER00468"/>
</dbReference>
<evidence type="ECO:0000256" key="5">
    <source>
        <dbReference type="ARBA" id="ARBA00023270"/>
    </source>
</evidence>
<dbReference type="GO" id="GO:0016052">
    <property type="term" value="P:carbohydrate catabolic process"/>
    <property type="evidence" value="ECO:0007669"/>
    <property type="project" value="TreeGrafter"/>
</dbReference>
<keyword evidence="3" id="KW-0963">Cytoplasm</keyword>
<dbReference type="EMBL" id="JPOX01000009">
    <property type="protein sequence ID" value="KFX49527.1"/>
    <property type="molecule type" value="Genomic_DNA"/>
</dbReference>
<evidence type="ECO:0000256" key="2">
    <source>
        <dbReference type="ARBA" id="ARBA00012515"/>
    </source>
</evidence>
<dbReference type="HAMAP" id="MF_00114">
    <property type="entry name" value="DeoC_type1"/>
    <property type="match status" value="1"/>
</dbReference>
<proteinExistence type="inferred from homology"/>
<evidence type="ECO:0000313" key="10">
    <source>
        <dbReference type="EMBL" id="KFX49527.1"/>
    </source>
</evidence>
<dbReference type="InterPro" id="IPR013785">
    <property type="entry name" value="Aldolase_TIM"/>
</dbReference>
<evidence type="ECO:0000256" key="6">
    <source>
        <dbReference type="ARBA" id="ARBA00032755"/>
    </source>
</evidence>
<name>A0A093VAI2_TALMA</name>
<keyword evidence="4" id="KW-0456">Lyase</keyword>
<dbReference type="GO" id="GO:0009264">
    <property type="term" value="P:deoxyribonucleotide catabolic process"/>
    <property type="evidence" value="ECO:0007669"/>
    <property type="project" value="InterPro"/>
</dbReference>